<dbReference type="SUPFAM" id="SSF48452">
    <property type="entry name" value="TPR-like"/>
    <property type="match status" value="1"/>
</dbReference>
<dbReference type="Gene3D" id="1.25.40.10">
    <property type="entry name" value="Tetratricopeptide repeat domain"/>
    <property type="match status" value="2"/>
</dbReference>
<dbReference type="OrthoDB" id="9976543at2759"/>
<dbReference type="InterPro" id="IPR011990">
    <property type="entry name" value="TPR-like_helical_dom_sf"/>
</dbReference>
<dbReference type="Pfam" id="PF13181">
    <property type="entry name" value="TPR_8"/>
    <property type="match status" value="1"/>
</dbReference>
<keyword evidence="1" id="KW-0802">TPR repeat</keyword>
<reference evidence="2" key="1">
    <citation type="submission" date="2022-11" db="UniProtKB">
        <authorList>
            <consortium name="EnsemblMetazoa"/>
        </authorList>
    </citation>
    <scope>IDENTIFICATION</scope>
</reference>
<dbReference type="Proteomes" id="UP000887568">
    <property type="component" value="Unplaced"/>
</dbReference>
<dbReference type="EnsemblMetazoa" id="XM_038189946.1">
    <property type="protein sequence ID" value="XP_038045874.1"/>
    <property type="gene ID" value="LOC119720306"/>
</dbReference>
<dbReference type="GeneID" id="119720306"/>
<keyword evidence="3" id="KW-1185">Reference proteome</keyword>
<proteinExistence type="predicted"/>
<name>A0A913Z1Z4_PATMI</name>
<sequence length="435" mass="50505">MSSADEFGLFRLPLTLNKGHVDLKVAERLFATKNRYLERFTESRPEHYANWNLLGMLAFRLGQFEEALQYLDKVLSSGNDPDNLNALANRKYICEKLYLFTEARDCEQKIARLLGQPDTKEGKRRLRMLRARSISEQAFAFTNEIFEESVTNKKDRKSFDLYQAAIELAGEDVAQSEREDWFFESGLACKRIYGQIKWDKSKKDEVKQFYQDAVNNFITIVQISDDEDRKSGAWRHLGDLFHQPRDLLPSIPETYRDFLDQPNKCFEKALSLSPNDPKVLNSQAKHFKGKRNQSKALSFLQKSIDLVDSEFNLSAHRSRAKIYLSQYKQQLKDYEKSRVPSEKRPDETLLTRAKEDLSLTIKDVSKPWYKESMAEVLYYTASLANGRLYPGRKDVMQQALMYCAQAVETADGSKRSKVHELRGKVSVPWESIRRP</sequence>
<dbReference type="InterPro" id="IPR019734">
    <property type="entry name" value="TPR_rpt"/>
</dbReference>
<dbReference type="PANTHER" id="PTHR16253:SF0">
    <property type="entry name" value="TETRATRICOPEPTIDE REPEAT PROTEIN 22"/>
    <property type="match status" value="1"/>
</dbReference>
<protein>
    <recommendedName>
        <fullName evidence="4">Tetratricopeptide repeat protein</fullName>
    </recommendedName>
</protein>
<dbReference type="InterPro" id="IPR042342">
    <property type="entry name" value="TTC22"/>
</dbReference>
<feature type="repeat" description="TPR" evidence="1">
    <location>
        <begin position="48"/>
        <end position="81"/>
    </location>
</feature>
<evidence type="ECO:0000313" key="3">
    <source>
        <dbReference type="Proteomes" id="UP000887568"/>
    </source>
</evidence>
<evidence type="ECO:0000313" key="2">
    <source>
        <dbReference type="EnsemblMetazoa" id="XP_038045874.1"/>
    </source>
</evidence>
<organism evidence="2 3">
    <name type="scientific">Patiria miniata</name>
    <name type="common">Bat star</name>
    <name type="synonym">Asterina miniata</name>
    <dbReference type="NCBI Taxonomy" id="46514"/>
    <lineage>
        <taxon>Eukaryota</taxon>
        <taxon>Metazoa</taxon>
        <taxon>Echinodermata</taxon>
        <taxon>Eleutherozoa</taxon>
        <taxon>Asterozoa</taxon>
        <taxon>Asteroidea</taxon>
        <taxon>Valvatacea</taxon>
        <taxon>Valvatida</taxon>
        <taxon>Asterinidae</taxon>
        <taxon>Patiria</taxon>
    </lineage>
</organism>
<evidence type="ECO:0000256" key="1">
    <source>
        <dbReference type="PROSITE-ProRule" id="PRU00339"/>
    </source>
</evidence>
<dbReference type="PROSITE" id="PS50005">
    <property type="entry name" value="TPR"/>
    <property type="match status" value="1"/>
</dbReference>
<dbReference type="RefSeq" id="XP_038045874.1">
    <property type="nucleotide sequence ID" value="XM_038189946.1"/>
</dbReference>
<evidence type="ECO:0008006" key="4">
    <source>
        <dbReference type="Google" id="ProtNLM"/>
    </source>
</evidence>
<dbReference type="PANTHER" id="PTHR16253">
    <property type="entry name" value="TETRATRICOPEPTIDE REPEAT PROTEIN 22"/>
    <property type="match status" value="1"/>
</dbReference>
<dbReference type="AlphaFoldDB" id="A0A913Z1Z4"/>
<accession>A0A913Z1Z4</accession>